<evidence type="ECO:0000256" key="1">
    <source>
        <dbReference type="ARBA" id="ARBA00022468"/>
    </source>
</evidence>
<dbReference type="PANTHER" id="PTHR22957:SF502">
    <property type="entry name" value="SMALL G PROTEIN SIGNALING MODULATOR 2-RELATED"/>
    <property type="match status" value="1"/>
</dbReference>
<evidence type="ECO:0000256" key="4">
    <source>
        <dbReference type="SAM" id="MobiDB-lite"/>
    </source>
</evidence>
<evidence type="ECO:0000256" key="3">
    <source>
        <dbReference type="ARBA" id="ARBA00082648"/>
    </source>
</evidence>
<dbReference type="EMBL" id="CAMKVN010000813">
    <property type="protein sequence ID" value="CAI2171367.1"/>
    <property type="molecule type" value="Genomic_DNA"/>
</dbReference>
<dbReference type="OrthoDB" id="10264062at2759"/>
<reference evidence="6" key="1">
    <citation type="submission" date="2022-08" db="EMBL/GenBank/DDBJ databases">
        <authorList>
            <person name="Kallberg Y."/>
            <person name="Tangrot J."/>
            <person name="Rosling A."/>
        </authorList>
    </citation>
    <scope>NUCLEOTIDE SEQUENCE</scope>
    <source>
        <strain evidence="6">Wild A</strain>
    </source>
</reference>
<name>A0A9W4WLY9_9GLOM</name>
<organism evidence="6 7">
    <name type="scientific">Funneliformis geosporum</name>
    <dbReference type="NCBI Taxonomy" id="1117311"/>
    <lineage>
        <taxon>Eukaryota</taxon>
        <taxon>Fungi</taxon>
        <taxon>Fungi incertae sedis</taxon>
        <taxon>Mucoromycota</taxon>
        <taxon>Glomeromycotina</taxon>
        <taxon>Glomeromycetes</taxon>
        <taxon>Glomerales</taxon>
        <taxon>Glomeraceae</taxon>
        <taxon>Funneliformis</taxon>
    </lineage>
</organism>
<proteinExistence type="predicted"/>
<dbReference type="FunFam" id="1.10.472.80:FF:000005">
    <property type="entry name" value="TBC1 domain family member 15"/>
    <property type="match status" value="1"/>
</dbReference>
<keyword evidence="1" id="KW-0343">GTPase activation</keyword>
<comment type="caution">
    <text evidence="6">The sequence shown here is derived from an EMBL/GenBank/DDBJ whole genome shotgun (WGS) entry which is preliminary data.</text>
</comment>
<dbReference type="PROSITE" id="PS50086">
    <property type="entry name" value="TBC_RABGAP"/>
    <property type="match status" value="1"/>
</dbReference>
<dbReference type="Gene3D" id="1.10.8.270">
    <property type="entry name" value="putative rabgap domain of human tbc1 domain family member 14 like domains"/>
    <property type="match status" value="1"/>
</dbReference>
<evidence type="ECO:0000313" key="6">
    <source>
        <dbReference type="EMBL" id="CAI2171367.1"/>
    </source>
</evidence>
<protein>
    <recommendedName>
        <fullName evidence="2">GTPase-activating protein GYP7</fullName>
    </recommendedName>
    <alternativeName>
        <fullName evidence="3">GAP for YPT7</fullName>
    </alternativeName>
</protein>
<sequence length="528" mass="61953">MEPIEETVKEIKWNVLEQFSKVARYTRNTASMVLISTTLLENPLARPLLPHLSSGIVPAESTRSVVDEYDSGRLYLAKWAAIVAEQAEVSAISEHPNQSREELYMNNWKKRWSDSDPRSWEEETEVGAFEILSNEATLPPLHATRSNPLNAERWFSFFDTEGRLKVELSEVQEAVFRGGVEDDIRVEVWKFFLGIYSWDSSQIERESMLEAKAHQYWALKREWWDSAEVQADETFREQKTRIEKDVIRTDRSISFFAVEDMPHPDPLSSASSTFTNKNLELMKDILMTYNFYNKDLGYVQGMSDLLAPLFVVMRNEVTAFWAFVGFMNRMKSNFYRDQSGMRKQLLTLNHLIQFMDPQLYKHLQKTDSLNLFFCFRWILVWFKREFKWDEVLFLWEVLWSDYLSSQFHLFVALAILDKHRMVIMENLQQFDEILKYVNDLSTTITLDETLLRAETLFHQFQRMVSVVDKKRFEVTTENSSESVRRRKGKESETNGSNNAGDSSSSSNMKLPAIHDFLRDLLKKEPPQD</sequence>
<feature type="region of interest" description="Disordered" evidence="4">
    <location>
        <begin position="478"/>
        <end position="508"/>
    </location>
</feature>
<dbReference type="InterPro" id="IPR035969">
    <property type="entry name" value="Rab-GAP_TBC_sf"/>
</dbReference>
<dbReference type="Proteomes" id="UP001153678">
    <property type="component" value="Unassembled WGS sequence"/>
</dbReference>
<dbReference type="SUPFAM" id="SSF47923">
    <property type="entry name" value="Ypt/Rab-GAP domain of gyp1p"/>
    <property type="match status" value="2"/>
</dbReference>
<dbReference type="Pfam" id="PF00566">
    <property type="entry name" value="RabGAP-TBC"/>
    <property type="match status" value="1"/>
</dbReference>
<dbReference type="GO" id="GO:0005737">
    <property type="term" value="C:cytoplasm"/>
    <property type="evidence" value="ECO:0007669"/>
    <property type="project" value="UniProtKB-ARBA"/>
</dbReference>
<gene>
    <name evidence="6" type="ORF">FWILDA_LOCUS5044</name>
</gene>
<feature type="compositionally biased region" description="Low complexity" evidence="4">
    <location>
        <begin position="494"/>
        <end position="507"/>
    </location>
</feature>
<evidence type="ECO:0000256" key="2">
    <source>
        <dbReference type="ARBA" id="ARBA00072091"/>
    </source>
</evidence>
<evidence type="ECO:0000313" key="7">
    <source>
        <dbReference type="Proteomes" id="UP001153678"/>
    </source>
</evidence>
<dbReference type="AlphaFoldDB" id="A0A9W4WLY9"/>
<feature type="domain" description="Rab-GAP TBC" evidence="5">
    <location>
        <begin position="179"/>
        <end position="402"/>
    </location>
</feature>
<dbReference type="InterPro" id="IPR000195">
    <property type="entry name" value="Rab-GAP-TBC_dom"/>
</dbReference>
<accession>A0A9W4WLY9</accession>
<keyword evidence="7" id="KW-1185">Reference proteome</keyword>
<dbReference type="SMART" id="SM00164">
    <property type="entry name" value="TBC"/>
    <property type="match status" value="1"/>
</dbReference>
<dbReference type="Gene3D" id="1.10.472.80">
    <property type="entry name" value="Ypt/Rab-GAP domain of gyp1p, domain 3"/>
    <property type="match status" value="1"/>
</dbReference>
<dbReference type="GO" id="GO:0005096">
    <property type="term" value="F:GTPase activator activity"/>
    <property type="evidence" value="ECO:0007669"/>
    <property type="project" value="UniProtKB-KW"/>
</dbReference>
<evidence type="ECO:0000259" key="5">
    <source>
        <dbReference type="PROSITE" id="PS50086"/>
    </source>
</evidence>
<dbReference type="PANTHER" id="PTHR22957">
    <property type="entry name" value="TBC1 DOMAIN FAMILY MEMBER GTPASE-ACTIVATING PROTEIN"/>
    <property type="match status" value="1"/>
</dbReference>